<comment type="caution">
    <text evidence="2">The sequence shown here is derived from an EMBL/GenBank/DDBJ whole genome shotgun (WGS) entry which is preliminary data.</text>
</comment>
<name>A0A427XVU5_9TREE</name>
<reference evidence="2 3" key="1">
    <citation type="submission" date="2018-11" db="EMBL/GenBank/DDBJ databases">
        <title>Genome sequence of Saitozyma podzolica DSM 27192.</title>
        <authorList>
            <person name="Aliyu H."/>
            <person name="Gorte O."/>
            <person name="Ochsenreither K."/>
        </authorList>
    </citation>
    <scope>NUCLEOTIDE SEQUENCE [LARGE SCALE GENOMIC DNA]</scope>
    <source>
        <strain evidence="2 3">DSM 27192</strain>
    </source>
</reference>
<evidence type="ECO:0000313" key="3">
    <source>
        <dbReference type="Proteomes" id="UP000279259"/>
    </source>
</evidence>
<protein>
    <submittedName>
        <fullName evidence="2">Uncharacterized protein</fullName>
    </submittedName>
</protein>
<sequence>MPLETRTLPQLKLLVLDELEVDIPVPSALILPRRPSVHDSPLFLEILDAPLPIASSWMPIAAIRADFLRFSPKRENPARVGGDEAEGDTCHSPAERREPSAYPRITRLPQTPYLLSEVRAHRCQVHTPVSLHHPLDSGPTPNEELDNRVRQAQRTINEWDSIWDGLYGRVTFCENCLRARSHMLSEESGERVNIRNRGDIAALSGERRQWVMEAIRATQRQVNLCLRQNFRDMVRFVVALAFVGRRLIRFASLCPGEFDLQQAGKDVNDLAELLGNGASLRIGHRSTLTRSVPGFSFGRLLRRALDNARKARILPEITPPSSPAHDQTLGTGTAALSQDHIPHLAQPLEQAVVSETDLLWAEYFIGMNELPNQIQGK</sequence>
<dbReference type="Proteomes" id="UP000279259">
    <property type="component" value="Unassembled WGS sequence"/>
</dbReference>
<evidence type="ECO:0000313" key="2">
    <source>
        <dbReference type="EMBL" id="RSH83018.1"/>
    </source>
</evidence>
<dbReference type="EMBL" id="RSCD01000025">
    <property type="protein sequence ID" value="RSH83018.1"/>
    <property type="molecule type" value="Genomic_DNA"/>
</dbReference>
<accession>A0A427XVU5</accession>
<feature type="region of interest" description="Disordered" evidence="1">
    <location>
        <begin position="74"/>
        <end position="96"/>
    </location>
</feature>
<evidence type="ECO:0000256" key="1">
    <source>
        <dbReference type="SAM" id="MobiDB-lite"/>
    </source>
</evidence>
<proteinExistence type="predicted"/>
<dbReference type="AlphaFoldDB" id="A0A427XVU5"/>
<organism evidence="2 3">
    <name type="scientific">Saitozyma podzolica</name>
    <dbReference type="NCBI Taxonomy" id="1890683"/>
    <lineage>
        <taxon>Eukaryota</taxon>
        <taxon>Fungi</taxon>
        <taxon>Dikarya</taxon>
        <taxon>Basidiomycota</taxon>
        <taxon>Agaricomycotina</taxon>
        <taxon>Tremellomycetes</taxon>
        <taxon>Tremellales</taxon>
        <taxon>Trimorphomycetaceae</taxon>
        <taxon>Saitozyma</taxon>
    </lineage>
</organism>
<gene>
    <name evidence="2" type="ORF">EHS25_005728</name>
</gene>
<keyword evidence="3" id="KW-1185">Reference proteome</keyword>